<name>A0ABP7GFY9_9MICO</name>
<reference evidence="2" key="1">
    <citation type="journal article" date="2019" name="Int. J. Syst. Evol. Microbiol.">
        <title>The Global Catalogue of Microorganisms (GCM) 10K type strain sequencing project: providing services to taxonomists for standard genome sequencing and annotation.</title>
        <authorList>
            <consortium name="The Broad Institute Genomics Platform"/>
            <consortium name="The Broad Institute Genome Sequencing Center for Infectious Disease"/>
            <person name="Wu L."/>
            <person name="Ma J."/>
        </authorList>
    </citation>
    <scope>NUCLEOTIDE SEQUENCE [LARGE SCALE GENOMIC DNA]</scope>
    <source>
        <strain evidence="2">JCM 16950</strain>
    </source>
</reference>
<keyword evidence="2" id="KW-1185">Reference proteome</keyword>
<sequence>MPLPDGDIVQIDGLRVTSLERTVYDATREFSLEAAVVAFDAALRKVAWNGQDNTYDVARAEEFRASVVRRIHEHPGARGIRQARVTASFADGRADGPGKSLSRLWMWLLGVAEPELQYRVELGGGRYALLDFAWPELRRWAEFDGDVKYTDPQMLAERSVDEVLADQRMREIKVRRATGWDVDRWGFDRMPDIEEFARWLRSIGLYGG</sequence>
<protein>
    <submittedName>
        <fullName evidence="1">Uncharacterized protein</fullName>
    </submittedName>
</protein>
<accession>A0ABP7GFY9</accession>
<evidence type="ECO:0000313" key="2">
    <source>
        <dbReference type="Proteomes" id="UP001500540"/>
    </source>
</evidence>
<evidence type="ECO:0000313" key="1">
    <source>
        <dbReference type="EMBL" id="GAA3762984.1"/>
    </source>
</evidence>
<gene>
    <name evidence="1" type="ORF">GCM10022240_14290</name>
</gene>
<dbReference type="EMBL" id="BAABAF010000005">
    <property type="protein sequence ID" value="GAA3762984.1"/>
    <property type="molecule type" value="Genomic_DNA"/>
</dbReference>
<organism evidence="1 2">
    <name type="scientific">Microbacterium kribbense</name>
    <dbReference type="NCBI Taxonomy" id="433645"/>
    <lineage>
        <taxon>Bacteria</taxon>
        <taxon>Bacillati</taxon>
        <taxon>Actinomycetota</taxon>
        <taxon>Actinomycetes</taxon>
        <taxon>Micrococcales</taxon>
        <taxon>Microbacteriaceae</taxon>
        <taxon>Microbacterium</taxon>
    </lineage>
</organism>
<comment type="caution">
    <text evidence="1">The sequence shown here is derived from an EMBL/GenBank/DDBJ whole genome shotgun (WGS) entry which is preliminary data.</text>
</comment>
<dbReference type="Proteomes" id="UP001500540">
    <property type="component" value="Unassembled WGS sequence"/>
</dbReference>
<proteinExistence type="predicted"/>